<evidence type="ECO:0000313" key="10">
    <source>
        <dbReference type="Proteomes" id="UP000694844"/>
    </source>
</evidence>
<evidence type="ECO:0000256" key="3">
    <source>
        <dbReference type="ARBA" id="ARBA00022723"/>
    </source>
</evidence>
<dbReference type="SUPFAM" id="SSF57850">
    <property type="entry name" value="RING/U-box"/>
    <property type="match status" value="1"/>
</dbReference>
<dbReference type="GO" id="GO:0008270">
    <property type="term" value="F:zinc ion binding"/>
    <property type="evidence" value="ECO:0007669"/>
    <property type="project" value="UniProtKB-KW"/>
</dbReference>
<dbReference type="InterPro" id="IPR002083">
    <property type="entry name" value="MATH/TRAF_dom"/>
</dbReference>
<evidence type="ECO:0000256" key="1">
    <source>
        <dbReference type="ARBA" id="ARBA00004496"/>
    </source>
</evidence>
<dbReference type="SMART" id="SM00061">
    <property type="entry name" value="MATH"/>
    <property type="match status" value="1"/>
</dbReference>
<dbReference type="InterPro" id="IPR047153">
    <property type="entry name" value="TRIM45/56/19-like"/>
</dbReference>
<dbReference type="PANTHER" id="PTHR25462">
    <property type="entry name" value="BONUS, ISOFORM C-RELATED"/>
    <property type="match status" value="1"/>
</dbReference>
<feature type="domain" description="MATH" evidence="9">
    <location>
        <begin position="401"/>
        <end position="519"/>
    </location>
</feature>
<dbReference type="GeneID" id="111137801"/>
<evidence type="ECO:0000259" key="9">
    <source>
        <dbReference type="PROSITE" id="PS50144"/>
    </source>
</evidence>
<dbReference type="AlphaFoldDB" id="A0A8B8EYU0"/>
<dbReference type="Gene3D" id="2.60.210.10">
    <property type="entry name" value="Apoptosis, Tumor Necrosis Factor Receptor Associated Protein 2, Chain A"/>
    <property type="match status" value="1"/>
</dbReference>
<keyword evidence="10" id="KW-1185">Reference proteome</keyword>
<evidence type="ECO:0000256" key="7">
    <source>
        <dbReference type="SAM" id="Coils"/>
    </source>
</evidence>
<keyword evidence="7" id="KW-0175">Coiled coil</keyword>
<dbReference type="InterPro" id="IPR017907">
    <property type="entry name" value="Znf_RING_CS"/>
</dbReference>
<protein>
    <submittedName>
        <fullName evidence="11">Tripartite motif-containing protein 45-like</fullName>
    </submittedName>
</protein>
<evidence type="ECO:0000256" key="6">
    <source>
        <dbReference type="PROSITE-ProRule" id="PRU00175"/>
    </source>
</evidence>
<evidence type="ECO:0000259" key="8">
    <source>
        <dbReference type="PROSITE" id="PS50089"/>
    </source>
</evidence>
<evidence type="ECO:0000256" key="2">
    <source>
        <dbReference type="ARBA" id="ARBA00022490"/>
    </source>
</evidence>
<keyword evidence="3" id="KW-0479">Metal-binding</keyword>
<dbReference type="InterPro" id="IPR027370">
    <property type="entry name" value="Znf-RING_euk"/>
</dbReference>
<dbReference type="Gene3D" id="3.30.160.60">
    <property type="entry name" value="Classic Zinc Finger"/>
    <property type="match status" value="1"/>
</dbReference>
<dbReference type="RefSeq" id="XP_022345161.1">
    <property type="nucleotide sequence ID" value="XM_022489453.1"/>
</dbReference>
<dbReference type="InterPro" id="IPR008974">
    <property type="entry name" value="TRAF-like"/>
</dbReference>
<keyword evidence="4 6" id="KW-0863">Zinc-finger</keyword>
<dbReference type="PANTHER" id="PTHR25462:SF296">
    <property type="entry name" value="MEIOTIC P26, ISOFORM F"/>
    <property type="match status" value="1"/>
</dbReference>
<dbReference type="PROSITE" id="PS50144">
    <property type="entry name" value="MATH"/>
    <property type="match status" value="1"/>
</dbReference>
<proteinExistence type="predicted"/>
<evidence type="ECO:0000313" key="11">
    <source>
        <dbReference type="RefSeq" id="XP_022345161.1"/>
    </source>
</evidence>
<dbReference type="Pfam" id="PF13445">
    <property type="entry name" value="zf-RING_UBOX"/>
    <property type="match status" value="1"/>
</dbReference>
<evidence type="ECO:0000256" key="4">
    <source>
        <dbReference type="ARBA" id="ARBA00022771"/>
    </source>
</evidence>
<accession>A0A8B8EYU0</accession>
<dbReference type="SUPFAM" id="SSF57845">
    <property type="entry name" value="B-box zinc-binding domain"/>
    <property type="match status" value="1"/>
</dbReference>
<dbReference type="Pfam" id="PF22486">
    <property type="entry name" value="MATH_2"/>
    <property type="match status" value="1"/>
</dbReference>
<dbReference type="PROSITE" id="PS00518">
    <property type="entry name" value="ZF_RING_1"/>
    <property type="match status" value="1"/>
</dbReference>
<dbReference type="OrthoDB" id="6049135at2759"/>
<dbReference type="SMART" id="SM00184">
    <property type="entry name" value="RING"/>
    <property type="match status" value="1"/>
</dbReference>
<feature type="domain" description="RING-type" evidence="8">
    <location>
        <begin position="13"/>
        <end position="64"/>
    </location>
</feature>
<dbReference type="Gene3D" id="3.30.40.10">
    <property type="entry name" value="Zinc/RING finger domain, C3HC4 (zinc finger)"/>
    <property type="match status" value="1"/>
</dbReference>
<dbReference type="InterPro" id="IPR001841">
    <property type="entry name" value="Znf_RING"/>
</dbReference>
<dbReference type="PROSITE" id="PS50089">
    <property type="entry name" value="ZF_RING_2"/>
    <property type="match status" value="1"/>
</dbReference>
<comment type="subcellular location">
    <subcellularLocation>
        <location evidence="1">Cytoplasm</location>
    </subcellularLocation>
</comment>
<dbReference type="SUPFAM" id="SSF49599">
    <property type="entry name" value="TRAF domain-like"/>
    <property type="match status" value="1"/>
</dbReference>
<feature type="coiled-coil region" evidence="7">
    <location>
        <begin position="229"/>
        <end position="256"/>
    </location>
</feature>
<dbReference type="GO" id="GO:0005737">
    <property type="term" value="C:cytoplasm"/>
    <property type="evidence" value="ECO:0007669"/>
    <property type="project" value="UniProtKB-SubCell"/>
</dbReference>
<dbReference type="KEGG" id="cvn:111137801"/>
<keyword evidence="5" id="KW-0862">Zinc</keyword>
<gene>
    <name evidence="11" type="primary">LOC111137801</name>
</gene>
<sequence length="520" mass="59969">MATSVDNHSEINCPICLEKFNLPKKLPCLHTFCEPCIQSYVQVRTSLFFEGDPCTKFFKCPVCRMETDLANMSVSEWLQILPTDHLVQSLNIYTDTKDDSKINEIFCDPCLFGNEKNVAKHHCSECKECYCEQCLNYLHKRKRNSNLHVVTAITDETPWKPVEVDELCPSHTDKVMDAFCFDHKMLCCINCLASDHRKCTNVKTLDDIVSDKEESLDMKDFISNLIKVEQCAESTLKESKDKLAELEGDKNVMLQSVDDLISSTKSHLDTLHGELKGSIEKTFSDTEHRQEFDIDCLVAFQKTLALNRRLTEAVKEHGSEKQKFLTMEKTKTSIEKDFERLHSAFNYTETGKQHVLNIEDELSNVQKMSKLATLNLKQSDESLTNITETLCQLGCRPKCAVFEYSFPVNSIYIPQYSPQFGVLKMEAKWRLIFTKDKENFGIYLQCLSDGDPAVIIEASAEFRIVHQVERDKDLIRKIEHKFHQTNYSWGFRSFISWQSLISPEKGYISDGRVKIRVKVW</sequence>
<dbReference type="CDD" id="cd19757">
    <property type="entry name" value="Bbox1"/>
    <property type="match status" value="1"/>
</dbReference>
<keyword evidence="2" id="KW-0963">Cytoplasm</keyword>
<dbReference type="Proteomes" id="UP000694844">
    <property type="component" value="Chromosome 5"/>
</dbReference>
<name>A0A8B8EYU0_CRAVI</name>
<reference evidence="11" key="1">
    <citation type="submission" date="2025-08" db="UniProtKB">
        <authorList>
            <consortium name="RefSeq"/>
        </authorList>
    </citation>
    <scope>IDENTIFICATION</scope>
    <source>
        <tissue evidence="11">Whole sample</tissue>
    </source>
</reference>
<dbReference type="InterPro" id="IPR013083">
    <property type="entry name" value="Znf_RING/FYVE/PHD"/>
</dbReference>
<organism evidence="10 11">
    <name type="scientific">Crassostrea virginica</name>
    <name type="common">Eastern oyster</name>
    <dbReference type="NCBI Taxonomy" id="6565"/>
    <lineage>
        <taxon>Eukaryota</taxon>
        <taxon>Metazoa</taxon>
        <taxon>Spiralia</taxon>
        <taxon>Lophotrochozoa</taxon>
        <taxon>Mollusca</taxon>
        <taxon>Bivalvia</taxon>
        <taxon>Autobranchia</taxon>
        <taxon>Pteriomorphia</taxon>
        <taxon>Ostreida</taxon>
        <taxon>Ostreoidea</taxon>
        <taxon>Ostreidae</taxon>
        <taxon>Crassostrea</taxon>
    </lineage>
</organism>
<evidence type="ECO:0000256" key="5">
    <source>
        <dbReference type="ARBA" id="ARBA00022833"/>
    </source>
</evidence>